<protein>
    <submittedName>
        <fullName evidence="1">Uncharacterized protein</fullName>
    </submittedName>
</protein>
<accession>A0A101FF71</accession>
<evidence type="ECO:0000313" key="2">
    <source>
        <dbReference type="Proteomes" id="UP000053326"/>
    </source>
</evidence>
<name>A0A101FF71_9THEO</name>
<dbReference type="Proteomes" id="UP000053326">
    <property type="component" value="Unassembled WGS sequence"/>
</dbReference>
<gene>
    <name evidence="1" type="ORF">XD66_1373</name>
</gene>
<proteinExistence type="predicted"/>
<sequence>MIYIRKRFLLFLTISGVLGVLLFAIGAESGVIAAVSNRIAPEVETKSYRYQDVPLRISLPATTAVTEDYYSSGELLLNSYLQDDALNYRGYIQIWRVADPEGFIRRSKMNSNYNFTSFEHRKISHQRYQGFLVSWAAQLQDGRHVSGRDYVLQKKGESSQFLRISLVAEGTAFPEKLKEVGERMFSSLAWN</sequence>
<dbReference type="EMBL" id="LGFO01000213">
    <property type="protein sequence ID" value="KUK35923.1"/>
    <property type="molecule type" value="Genomic_DNA"/>
</dbReference>
<dbReference type="AlphaFoldDB" id="A0A101FF71"/>
<reference evidence="2" key="1">
    <citation type="journal article" date="2015" name="MBio">
        <title>Genome-Resolved Metagenomic Analysis Reveals Roles for Candidate Phyla and Other Microbial Community Members in Biogeochemical Transformations in Oil Reservoirs.</title>
        <authorList>
            <person name="Hu P."/>
            <person name="Tom L."/>
            <person name="Singh A."/>
            <person name="Thomas B.C."/>
            <person name="Baker B.J."/>
            <person name="Piceno Y.M."/>
            <person name="Andersen G.L."/>
            <person name="Banfield J.F."/>
        </authorList>
    </citation>
    <scope>NUCLEOTIDE SEQUENCE [LARGE SCALE GENOMIC DNA]</scope>
</reference>
<comment type="caution">
    <text evidence="1">The sequence shown here is derived from an EMBL/GenBank/DDBJ whole genome shotgun (WGS) entry which is preliminary data.</text>
</comment>
<evidence type="ECO:0000313" key="1">
    <source>
        <dbReference type="EMBL" id="KUK35923.1"/>
    </source>
</evidence>
<organism evidence="1 2">
    <name type="scientific">Thermacetogenium phaeum</name>
    <dbReference type="NCBI Taxonomy" id="85874"/>
    <lineage>
        <taxon>Bacteria</taxon>
        <taxon>Bacillati</taxon>
        <taxon>Bacillota</taxon>
        <taxon>Clostridia</taxon>
        <taxon>Thermoanaerobacterales</taxon>
        <taxon>Thermoanaerobacteraceae</taxon>
        <taxon>Thermacetogenium</taxon>
    </lineage>
</organism>